<dbReference type="InterPro" id="IPR013783">
    <property type="entry name" value="Ig-like_fold"/>
</dbReference>
<proteinExistence type="predicted"/>
<dbReference type="Pfam" id="PF00196">
    <property type="entry name" value="GerE"/>
    <property type="match status" value="1"/>
</dbReference>
<keyword evidence="6" id="KW-1185">Reference proteome</keyword>
<evidence type="ECO:0000259" key="4">
    <source>
        <dbReference type="SMART" id="SM00421"/>
    </source>
</evidence>
<dbReference type="SUPFAM" id="SSF46894">
    <property type="entry name" value="C-terminal effector domain of the bipartite response regulators"/>
    <property type="match status" value="1"/>
</dbReference>
<accession>A0ABR8LUD8</accession>
<dbReference type="InterPro" id="IPR015943">
    <property type="entry name" value="WD40/YVTN_repeat-like_dom_sf"/>
</dbReference>
<keyword evidence="1" id="KW-0175">Coiled coil</keyword>
<dbReference type="Gene3D" id="2.60.40.10">
    <property type="entry name" value="Immunoglobulins"/>
    <property type="match status" value="1"/>
</dbReference>
<gene>
    <name evidence="5" type="ORF">IEG06_10030</name>
</gene>
<keyword evidence="2" id="KW-0812">Transmembrane</keyword>
<dbReference type="InterPro" id="IPR000792">
    <property type="entry name" value="Tscrpt_reg_LuxR_C"/>
</dbReference>
<comment type="caution">
    <text evidence="5">The sequence shown here is derived from an EMBL/GenBank/DDBJ whole genome shotgun (WGS) entry which is preliminary data.</text>
</comment>
<evidence type="ECO:0000256" key="2">
    <source>
        <dbReference type="SAM" id="Phobius"/>
    </source>
</evidence>
<name>A0ABR8LUD8_9FLAO</name>
<dbReference type="Gene3D" id="1.10.10.10">
    <property type="entry name" value="Winged helix-like DNA-binding domain superfamily/Winged helix DNA-binding domain"/>
    <property type="match status" value="1"/>
</dbReference>
<reference evidence="5 6" key="1">
    <citation type="submission" date="2020-09" db="EMBL/GenBank/DDBJ databases">
        <title>Bacillus nautilus sp. nov., Chryseoglobus crepusculi sp. nov, and Psychrobacter noctis sp. nov., isolated from deep-sea sponges from the equatorial Atlantic.</title>
        <authorList>
            <person name="Stennett H.L."/>
            <person name="Williams S.E."/>
        </authorList>
    </citation>
    <scope>NUCLEOTIDE SEQUENCE [LARGE SCALE GENOMIC DNA]</scope>
    <source>
        <strain evidence="5 6">28M-24</strain>
    </source>
</reference>
<feature type="coiled-coil region" evidence="1">
    <location>
        <begin position="786"/>
        <end position="813"/>
    </location>
</feature>
<dbReference type="EMBL" id="JACXXH010000005">
    <property type="protein sequence ID" value="MBD3863788.1"/>
    <property type="molecule type" value="Genomic_DNA"/>
</dbReference>
<keyword evidence="2" id="KW-1133">Transmembrane helix</keyword>
<keyword evidence="3" id="KW-0732">Signal</keyword>
<feature type="transmembrane region" description="Helical" evidence="2">
    <location>
        <begin position="740"/>
        <end position="765"/>
    </location>
</feature>
<dbReference type="Gene3D" id="2.130.10.10">
    <property type="entry name" value="YVTN repeat-like/Quinoprotein amine dehydrogenase"/>
    <property type="match status" value="2"/>
</dbReference>
<sequence>MLKLNCNNWCNFSKVLILLCFFIVSTKSDAQDLPPIQYFSPKQYHAENQNWEITQSNKKHIYVANSKGLLEFNGSEWSLYPSPNQTIIRSVNVVKDKVYTGSYMDFGYWTRTDVGDLKYTSLSKKIQSTLLEDEQFWKITHLEDWLLFQSLSRIYIYNTKTDQFKITTSKAGIIKMFKVNNTIYYQDRVEGLLKLENGVPKPVLQSNYFENKIIVGVYTIKNNLLVVTQNHGVVTIKNNVVQDWDVNLNPQLSNYSIYSSLQLQDASLLLGTISNGIIQIDANGKIFQNINQANGLGNNTVLSIFQDIESNIWLALDNGINCININSPFRIFNDDHGALGTVYTSLIYDNTLYLGTNQGLFYKKIDKPDFKPVINTNGQVWSLKIIDNQLFCGHNSGTFIINNNVAKRIASVEGTWDIKAIKDNPNLLIQGNYNGLNILEKKDGFWQFRNKIEGFDNSSRFFVFSKDDEILVNHEYKGVFKIKVDQEYTKTTQISKIETLEKGLFSSLTTNNNTLYYATEKGVFKKQLEDNAFVKDTILSNIYKTQGYSSGKIITDHENNALWLITQKGVNYVSPGKLSTTPEVTFIALPNALREGLSGYESIFKLKPNVYLFGTSKGYITLDISNLKPKTYQVEINSINKTPLQKSKTLISLKDDIVFKNKENNIEIKYSVAEYDKYLEAEFAHKLEGLYEDWSTWSTNAEVLYKNLPYGEYTFIVKARVGGVEVTNQDRFTFTIDKPWFLSNIMIMVYCVIGFIIILLINYFYKLYYRKQKEKLVLKSKRELELKDLETKQQLMTLNNDKLRQEIDNKNRELAISTMSLIKKNEFLNTIKSELNDKVESANLKSVIRIIDKNINNKDDWNLFEEAFNNADKDFLKKVKTKHPALTSNDLRLCAYLRLNLSSKEIAPLLNISPRSVEVKRYRLRKKMELEHDVNLTDYILSI</sequence>
<evidence type="ECO:0000256" key="3">
    <source>
        <dbReference type="SAM" id="SignalP"/>
    </source>
</evidence>
<dbReference type="InterPro" id="IPR036388">
    <property type="entry name" value="WH-like_DNA-bd_sf"/>
</dbReference>
<keyword evidence="2" id="KW-0472">Membrane</keyword>
<feature type="domain" description="HTH luxR-type" evidence="4">
    <location>
        <begin position="883"/>
        <end position="940"/>
    </location>
</feature>
<evidence type="ECO:0000256" key="1">
    <source>
        <dbReference type="SAM" id="Coils"/>
    </source>
</evidence>
<evidence type="ECO:0000313" key="5">
    <source>
        <dbReference type="EMBL" id="MBD3863788.1"/>
    </source>
</evidence>
<dbReference type="Proteomes" id="UP000627521">
    <property type="component" value="Unassembled WGS sequence"/>
</dbReference>
<evidence type="ECO:0000313" key="6">
    <source>
        <dbReference type="Proteomes" id="UP000627521"/>
    </source>
</evidence>
<feature type="signal peptide" evidence="3">
    <location>
        <begin position="1"/>
        <end position="30"/>
    </location>
</feature>
<dbReference type="InterPro" id="IPR016032">
    <property type="entry name" value="Sig_transdc_resp-reg_C-effctor"/>
</dbReference>
<dbReference type="SMART" id="SM00421">
    <property type="entry name" value="HTH_LUXR"/>
    <property type="match status" value="1"/>
</dbReference>
<feature type="chain" id="PRO_5046147432" evidence="3">
    <location>
        <begin position="31"/>
        <end position="943"/>
    </location>
</feature>
<dbReference type="Pfam" id="PF07495">
    <property type="entry name" value="Y_Y_Y"/>
    <property type="match status" value="1"/>
</dbReference>
<dbReference type="RefSeq" id="WP_191101411.1">
    <property type="nucleotide sequence ID" value="NZ_JACXXH010000005.1"/>
</dbReference>
<dbReference type="InterPro" id="IPR011123">
    <property type="entry name" value="Y_Y_Y"/>
</dbReference>
<protein>
    <submittedName>
        <fullName evidence="5">LuxR family transcriptional regulator</fullName>
    </submittedName>
</protein>
<organism evidence="5 6">
    <name type="scientific">Olleya marilimosa</name>
    <dbReference type="NCBI Taxonomy" id="272164"/>
    <lineage>
        <taxon>Bacteria</taxon>
        <taxon>Pseudomonadati</taxon>
        <taxon>Bacteroidota</taxon>
        <taxon>Flavobacteriia</taxon>
        <taxon>Flavobacteriales</taxon>
        <taxon>Flavobacteriaceae</taxon>
    </lineage>
</organism>